<proteinExistence type="predicted"/>
<gene>
    <name evidence="3" type="ORF">J2S05_000452</name>
</gene>
<organism evidence="3 4">
    <name type="scientific">Alkalicoccobacillus murimartini</name>
    <dbReference type="NCBI Taxonomy" id="171685"/>
    <lineage>
        <taxon>Bacteria</taxon>
        <taxon>Bacillati</taxon>
        <taxon>Bacillota</taxon>
        <taxon>Bacilli</taxon>
        <taxon>Bacillales</taxon>
        <taxon>Bacillaceae</taxon>
        <taxon>Alkalicoccobacillus</taxon>
    </lineage>
</organism>
<dbReference type="EMBL" id="JAUSUA010000001">
    <property type="protein sequence ID" value="MDQ0205678.1"/>
    <property type="molecule type" value="Genomic_DNA"/>
</dbReference>
<feature type="coiled-coil region" evidence="1">
    <location>
        <begin position="125"/>
        <end position="152"/>
    </location>
</feature>
<evidence type="ECO:0000256" key="1">
    <source>
        <dbReference type="SAM" id="Coils"/>
    </source>
</evidence>
<feature type="compositionally biased region" description="Acidic residues" evidence="2">
    <location>
        <begin position="207"/>
        <end position="225"/>
    </location>
</feature>
<accession>A0ABT9YDH7</accession>
<keyword evidence="1" id="KW-0175">Coiled coil</keyword>
<dbReference type="PROSITE" id="PS51257">
    <property type="entry name" value="PROKAR_LIPOPROTEIN"/>
    <property type="match status" value="1"/>
</dbReference>
<feature type="region of interest" description="Disordered" evidence="2">
    <location>
        <begin position="207"/>
        <end position="226"/>
    </location>
</feature>
<name>A0ABT9YDH7_9BACI</name>
<dbReference type="GO" id="GO:0000428">
    <property type="term" value="C:DNA-directed RNA polymerase complex"/>
    <property type="evidence" value="ECO:0007669"/>
    <property type="project" value="UniProtKB-KW"/>
</dbReference>
<dbReference type="RefSeq" id="WP_306979526.1">
    <property type="nucleotide sequence ID" value="NZ_JAUSUA010000001.1"/>
</dbReference>
<evidence type="ECO:0000313" key="4">
    <source>
        <dbReference type="Proteomes" id="UP001225034"/>
    </source>
</evidence>
<sequence length="299" mass="34149">MKRYFFAVTALALAGGCSTETDDLQIEDAPQANDTEVEERDRFIESALDEGKQALSNEEYAEAIDHFQIVLDAEHSTNEALDLLALAQSTDTFTEAIVEEDWHTALEERSNLEDTSHYNLIESNVQADMQRLDEYENHVDQIDEEIENLYSLYDPDDSESIPDDSFLEQSTDVLTMPDITDEQEQEVQELISAAEAREEEIEEEIEEVEEETEQAESENESEEDERNAISLVMDEVDYDSDEMVIQYMYNGLDDDGYHRVQVVESVTPEGEDQATHTATLGHYLVDLETDEVHSEFDDD</sequence>
<dbReference type="Proteomes" id="UP001225034">
    <property type="component" value="Unassembled WGS sequence"/>
</dbReference>
<evidence type="ECO:0000256" key="2">
    <source>
        <dbReference type="SAM" id="MobiDB-lite"/>
    </source>
</evidence>
<keyword evidence="3" id="KW-0240">DNA-directed RNA polymerase</keyword>
<reference evidence="3 4" key="1">
    <citation type="submission" date="2023-07" db="EMBL/GenBank/DDBJ databases">
        <title>Genomic Encyclopedia of Type Strains, Phase IV (KMG-IV): sequencing the most valuable type-strain genomes for metagenomic binning, comparative biology and taxonomic classification.</title>
        <authorList>
            <person name="Goeker M."/>
        </authorList>
    </citation>
    <scope>NUCLEOTIDE SEQUENCE [LARGE SCALE GENOMIC DNA]</scope>
    <source>
        <strain evidence="3 4">DSM 19154</strain>
    </source>
</reference>
<keyword evidence="3" id="KW-0804">Transcription</keyword>
<keyword evidence="4" id="KW-1185">Reference proteome</keyword>
<protein>
    <submittedName>
        <fullName evidence="3">DNA-directed RNA polymerase beta' subunit</fullName>
    </submittedName>
</protein>
<comment type="caution">
    <text evidence="3">The sequence shown here is derived from an EMBL/GenBank/DDBJ whole genome shotgun (WGS) entry which is preliminary data.</text>
</comment>
<evidence type="ECO:0000313" key="3">
    <source>
        <dbReference type="EMBL" id="MDQ0205678.1"/>
    </source>
</evidence>